<keyword evidence="1" id="KW-0732">Signal</keyword>
<feature type="signal peptide" evidence="1">
    <location>
        <begin position="1"/>
        <end position="15"/>
    </location>
</feature>
<dbReference type="Proteomes" id="UP000003882">
    <property type="component" value="Unassembled WGS sequence"/>
</dbReference>
<organism evidence="2 3">
    <name type="scientific">Bifidobacterium catenulatum DSM 16992 = JCM 1194 = LMG 11043</name>
    <dbReference type="NCBI Taxonomy" id="566552"/>
    <lineage>
        <taxon>Bacteria</taxon>
        <taxon>Bacillati</taxon>
        <taxon>Actinomycetota</taxon>
        <taxon>Actinomycetes</taxon>
        <taxon>Bifidobacteriales</taxon>
        <taxon>Bifidobacteriaceae</taxon>
        <taxon>Bifidobacterium</taxon>
    </lineage>
</organism>
<sequence>MQAALLRLSSLPLLAAINSPQGCSSITCDARDAIAARCH</sequence>
<gene>
    <name evidence="2" type="ORF">BIFCAT_00044</name>
</gene>
<evidence type="ECO:0000313" key="2">
    <source>
        <dbReference type="EMBL" id="EEB22414.1"/>
    </source>
</evidence>
<comment type="caution">
    <text evidence="2">The sequence shown here is derived from an EMBL/GenBank/DDBJ whole genome shotgun (WGS) entry which is preliminary data.</text>
</comment>
<reference evidence="2 3" key="2">
    <citation type="submission" date="2008-10" db="EMBL/GenBank/DDBJ databases">
        <authorList>
            <person name="Fulton L."/>
            <person name="Clifton S."/>
            <person name="Fulton B."/>
            <person name="Xu J."/>
            <person name="Minx P."/>
            <person name="Pepin K.H."/>
            <person name="Johnson M."/>
            <person name="Bhonagiri V."/>
            <person name="Nash W.E."/>
            <person name="Mardis E.R."/>
            <person name="Wilson R.K."/>
        </authorList>
    </citation>
    <scope>NUCLEOTIDE SEQUENCE [LARGE SCALE GENOMIC DNA]</scope>
    <source>
        <strain evidence="2 3">DSM 16992</strain>
    </source>
</reference>
<protein>
    <submittedName>
        <fullName evidence="2">Uncharacterized protein</fullName>
    </submittedName>
</protein>
<reference evidence="2 3" key="1">
    <citation type="submission" date="2008-10" db="EMBL/GenBank/DDBJ databases">
        <title>Draft genome sequence of Bifidobacterium catenulatum (DSM 16992).</title>
        <authorList>
            <person name="Sudarsanam P."/>
            <person name="Ley R."/>
            <person name="Guruge J."/>
            <person name="Turnbaugh P.J."/>
            <person name="Mahowald M."/>
            <person name="Liep D."/>
            <person name="Gordon J."/>
        </authorList>
    </citation>
    <scope>NUCLEOTIDE SEQUENCE [LARGE SCALE GENOMIC DNA]</scope>
    <source>
        <strain evidence="2 3">DSM 16992</strain>
    </source>
</reference>
<feature type="chain" id="PRO_5039177152" evidence="1">
    <location>
        <begin position="16"/>
        <end position="39"/>
    </location>
</feature>
<proteinExistence type="predicted"/>
<dbReference type="EMBL" id="ABXY01000001">
    <property type="protein sequence ID" value="EEB22414.1"/>
    <property type="molecule type" value="Genomic_DNA"/>
</dbReference>
<evidence type="ECO:0000256" key="1">
    <source>
        <dbReference type="SAM" id="SignalP"/>
    </source>
</evidence>
<dbReference type="AlphaFoldDB" id="B6XSI7"/>
<evidence type="ECO:0000313" key="3">
    <source>
        <dbReference type="Proteomes" id="UP000003882"/>
    </source>
</evidence>
<name>B6XSI7_9BIFI</name>
<accession>B6XSI7</accession>